<feature type="domain" description="Soluble ligand binding" evidence="4">
    <location>
        <begin position="414"/>
        <end position="448"/>
    </location>
</feature>
<dbReference type="AlphaFoldDB" id="A0A4R8DQJ4"/>
<evidence type="ECO:0000313" key="6">
    <source>
        <dbReference type="Proteomes" id="UP000294498"/>
    </source>
</evidence>
<evidence type="ECO:0000259" key="4">
    <source>
        <dbReference type="Pfam" id="PF10531"/>
    </source>
</evidence>
<sequence length="832" mass="91868">MYHLLKTDIRRCIALFFIGMCISSVRLHAQQLPSNINIATQNVDELSDQQIQQLWEKAQQNGLSVDDIVQQAQAKGMPADQAAKLRDRLAQISQGNGQPQGDNIQAGEAIYSRKYGYVPRTPDDSLKILENQKHEAIRARIFGASLFSNANLTFEPNLNIATPGNYVIGPGDQLTLDIFGYSEKSSRLTVTPEGNINVPNIGPVVVSGLTIDEARDRLTHRLETIYPGIASGNTHVQLLLGNIRSIRVIVIGEIMRPGTYTLPSLATVANALYVSGGPNVNGSFRDIQVIRGGKPIVTFDLYDFLVHGTLANNVLLREQDIIKVNPYQVRVELSGEVKHPAIFEAKPGETLGDMITYAGGYTANAYKGFIRAVRINDQEREILTVPADSARAYSLRSGDIFYVDSILNRFSNRVVISGSVFHPGPFALEPGMTAKDLISKAAGLKEDAFMSRGLIKRLRADYSPEILNFNVRDVESGTVSVPLQREDSIFIYSKFKIREPYYVIVAGEVNHPDTIPYADSMRLGDVILLAGGLKDAASLNQIEVGRRIRSQQYSPADTNLAIVQRFSIQSDMSENPAAASFSVEPFDRIMVRHAPGYHEQIIVSVEGEVTYPGSYVIDSRNERLSNLIRKAGGLKPVAFSEGALLLRQGNQDGATAIFEQNKLDVFRDANKGNDSAELAKVLRAKNETANVQLVGINLDKALQSPGSKYDLLLEEQDIIEVPKKLETVTLYGEIFYPKQVRFDKRFRFKDFIGQGGGFTPKALRRRSYVVYPNGEVSSTTKILFFNHYPRVKPGSEIFVPARKERKGLDTTSIVGIVTAVATVAALMITVLK</sequence>
<comment type="caution">
    <text evidence="5">The sequence shown here is derived from an EMBL/GenBank/DDBJ whole genome shotgun (WGS) entry which is preliminary data.</text>
</comment>
<keyword evidence="2" id="KW-0472">Membrane</keyword>
<evidence type="ECO:0000259" key="3">
    <source>
        <dbReference type="Pfam" id="PF02563"/>
    </source>
</evidence>
<feature type="domain" description="Soluble ligand binding" evidence="4">
    <location>
        <begin position="728"/>
        <end position="771"/>
    </location>
</feature>
<proteinExistence type="predicted"/>
<accession>A0A4R8DQJ4</accession>
<dbReference type="InterPro" id="IPR049712">
    <property type="entry name" value="Poly_export"/>
</dbReference>
<dbReference type="Gene3D" id="3.10.560.10">
    <property type="entry name" value="Outer membrane lipoprotein wza domain like"/>
    <property type="match status" value="6"/>
</dbReference>
<keyword evidence="2" id="KW-0812">Transmembrane</keyword>
<gene>
    <name evidence="5" type="ORF">EDB95_1072</name>
</gene>
<dbReference type="GO" id="GO:0015159">
    <property type="term" value="F:polysaccharide transmembrane transporter activity"/>
    <property type="evidence" value="ECO:0007669"/>
    <property type="project" value="InterPro"/>
</dbReference>
<dbReference type="OrthoDB" id="9808948at2"/>
<evidence type="ECO:0000256" key="2">
    <source>
        <dbReference type="SAM" id="Phobius"/>
    </source>
</evidence>
<dbReference type="Pfam" id="PF10531">
    <property type="entry name" value="SLBB"/>
    <property type="match status" value="6"/>
</dbReference>
<evidence type="ECO:0000256" key="1">
    <source>
        <dbReference type="ARBA" id="ARBA00022729"/>
    </source>
</evidence>
<organism evidence="5 6">
    <name type="scientific">Dinghuibacter silviterrae</name>
    <dbReference type="NCBI Taxonomy" id="1539049"/>
    <lineage>
        <taxon>Bacteria</taxon>
        <taxon>Pseudomonadati</taxon>
        <taxon>Bacteroidota</taxon>
        <taxon>Chitinophagia</taxon>
        <taxon>Chitinophagales</taxon>
        <taxon>Chitinophagaceae</taxon>
        <taxon>Dinghuibacter</taxon>
    </lineage>
</organism>
<feature type="domain" description="Polysaccharide export protein N-terminal" evidence="3">
    <location>
        <begin position="162"/>
        <end position="226"/>
    </location>
</feature>
<feature type="domain" description="Soluble ligand binding" evidence="4">
    <location>
        <begin position="602"/>
        <end position="638"/>
    </location>
</feature>
<dbReference type="SUPFAM" id="SSF142984">
    <property type="entry name" value="Nqo1 middle domain-like"/>
    <property type="match status" value="1"/>
</dbReference>
<dbReference type="Pfam" id="PF02563">
    <property type="entry name" value="Poly_export"/>
    <property type="match status" value="1"/>
</dbReference>
<feature type="transmembrane region" description="Helical" evidence="2">
    <location>
        <begin position="812"/>
        <end position="831"/>
    </location>
</feature>
<feature type="domain" description="Soluble ligand binding" evidence="4">
    <location>
        <begin position="503"/>
        <end position="549"/>
    </location>
</feature>
<name>A0A4R8DQJ4_9BACT</name>
<dbReference type="InterPro" id="IPR003715">
    <property type="entry name" value="Poly_export_N"/>
</dbReference>
<feature type="domain" description="Soluble ligand binding" evidence="4">
    <location>
        <begin position="248"/>
        <end position="296"/>
    </location>
</feature>
<feature type="domain" description="Soluble ligand binding" evidence="4">
    <location>
        <begin position="331"/>
        <end position="368"/>
    </location>
</feature>
<keyword evidence="2" id="KW-1133">Transmembrane helix</keyword>
<dbReference type="Gene3D" id="3.30.1950.10">
    <property type="entry name" value="wza like domain"/>
    <property type="match status" value="1"/>
</dbReference>
<keyword evidence="6" id="KW-1185">Reference proteome</keyword>
<dbReference type="InterPro" id="IPR019554">
    <property type="entry name" value="Soluble_ligand-bd"/>
</dbReference>
<dbReference type="Proteomes" id="UP000294498">
    <property type="component" value="Unassembled WGS sequence"/>
</dbReference>
<keyword evidence="1" id="KW-0732">Signal</keyword>
<protein>
    <submittedName>
        <fullName evidence="5">Protein involved in polysaccharide export with SLBB domain</fullName>
    </submittedName>
</protein>
<evidence type="ECO:0000313" key="5">
    <source>
        <dbReference type="EMBL" id="TDX00056.1"/>
    </source>
</evidence>
<dbReference type="EMBL" id="SODV01000001">
    <property type="protein sequence ID" value="TDX00056.1"/>
    <property type="molecule type" value="Genomic_DNA"/>
</dbReference>
<reference evidence="5 6" key="1">
    <citation type="submission" date="2019-03" db="EMBL/GenBank/DDBJ databases">
        <title>Genomic Encyclopedia of Type Strains, Phase IV (KMG-IV): sequencing the most valuable type-strain genomes for metagenomic binning, comparative biology and taxonomic classification.</title>
        <authorList>
            <person name="Goeker M."/>
        </authorList>
    </citation>
    <scope>NUCLEOTIDE SEQUENCE [LARGE SCALE GENOMIC DNA]</scope>
    <source>
        <strain evidence="5 6">DSM 100059</strain>
    </source>
</reference>
<dbReference type="PANTHER" id="PTHR33619:SF3">
    <property type="entry name" value="POLYSACCHARIDE EXPORT PROTEIN GFCE-RELATED"/>
    <property type="match status" value="1"/>
</dbReference>
<dbReference type="PANTHER" id="PTHR33619">
    <property type="entry name" value="POLYSACCHARIDE EXPORT PROTEIN GFCE-RELATED"/>
    <property type="match status" value="1"/>
</dbReference>